<dbReference type="PANTHER" id="PTHR11795:SF371">
    <property type="entry name" value="HIGH-AFFINITY BRANCHED-CHAIN AMINO ACID TRANSPORT SYSTEM PERMEASE PROTEIN LIVH"/>
    <property type="match status" value="1"/>
</dbReference>
<dbReference type="GO" id="GO:0042941">
    <property type="term" value="P:D-alanine transmembrane transport"/>
    <property type="evidence" value="ECO:0007669"/>
    <property type="project" value="TreeGrafter"/>
</dbReference>
<feature type="transmembrane region" description="Helical" evidence="10">
    <location>
        <begin position="39"/>
        <end position="57"/>
    </location>
</feature>
<keyword evidence="7 10" id="KW-1133">Transmembrane helix</keyword>
<dbReference type="InterPro" id="IPR052157">
    <property type="entry name" value="BCAA_transport_permease"/>
</dbReference>
<keyword evidence="5 10" id="KW-0812">Transmembrane</keyword>
<evidence type="ECO:0000256" key="4">
    <source>
        <dbReference type="ARBA" id="ARBA00022519"/>
    </source>
</evidence>
<feature type="transmembrane region" description="Helical" evidence="10">
    <location>
        <begin position="246"/>
        <end position="266"/>
    </location>
</feature>
<dbReference type="PATRIC" id="fig|1938.3.peg.8865"/>
<dbReference type="GO" id="GO:0015192">
    <property type="term" value="F:L-phenylalanine transmembrane transporter activity"/>
    <property type="evidence" value="ECO:0007669"/>
    <property type="project" value="TreeGrafter"/>
</dbReference>
<dbReference type="RefSeq" id="WP_048585761.1">
    <property type="nucleotide sequence ID" value="NZ_LFNT01000066.1"/>
</dbReference>
<feature type="transmembrane region" description="Helical" evidence="10">
    <location>
        <begin position="12"/>
        <end position="32"/>
    </location>
</feature>
<dbReference type="AlphaFoldDB" id="A0A0J8BU03"/>
<sequence>MNELPQQLANGLILGAMYGLIAIGYTMVYGIVQLINFAHGEIFMVGGFGALTVWLVLPEGFALGAAIPLMILAGVIVSVAVATAAERFAYRPLRTAPRLAPLITAIGLSIVLQQAVWMWYPDAKKDQTFPQFEGGPIDILGANVQRGDLFVLIAAPLCMLALGLFVTKTRSGRGMQATAQDPDTAKLMGINTDRIIVMAFAIGAAFAAIAAVAYGLKNGQVGFQMGFLMGLKAFTAAVLGGIGNIYGAMLGGIVLGVAESLATGYIGDIPGMDLFGGGAWKDVWAFALLILVLLFRPQGLLGERVADRA</sequence>
<proteinExistence type="inferred from homology"/>
<evidence type="ECO:0000313" key="11">
    <source>
        <dbReference type="EMBL" id="KMS69055.1"/>
    </source>
</evidence>
<keyword evidence="6" id="KW-0029">Amino-acid transport</keyword>
<dbReference type="GO" id="GO:0005886">
    <property type="term" value="C:plasma membrane"/>
    <property type="evidence" value="ECO:0007669"/>
    <property type="project" value="UniProtKB-SubCell"/>
</dbReference>
<evidence type="ECO:0000256" key="10">
    <source>
        <dbReference type="SAM" id="Phobius"/>
    </source>
</evidence>
<comment type="caution">
    <text evidence="11">The sequence shown here is derived from an EMBL/GenBank/DDBJ whole genome shotgun (WGS) entry which is preliminary data.</text>
</comment>
<dbReference type="CDD" id="cd06582">
    <property type="entry name" value="TM_PBP1_LivH_like"/>
    <property type="match status" value="1"/>
</dbReference>
<dbReference type="PANTHER" id="PTHR11795">
    <property type="entry name" value="BRANCHED-CHAIN AMINO ACID TRANSPORT SYSTEM PERMEASE PROTEIN LIVH"/>
    <property type="match status" value="1"/>
</dbReference>
<feature type="transmembrane region" description="Helical" evidence="10">
    <location>
        <begin position="97"/>
        <end position="120"/>
    </location>
</feature>
<keyword evidence="4" id="KW-0997">Cell inner membrane</keyword>
<evidence type="ECO:0000313" key="12">
    <source>
        <dbReference type="Proteomes" id="UP000037432"/>
    </source>
</evidence>
<evidence type="ECO:0000256" key="3">
    <source>
        <dbReference type="ARBA" id="ARBA00022475"/>
    </source>
</evidence>
<reference evidence="11 12" key="1">
    <citation type="submission" date="2015-06" db="EMBL/GenBank/DDBJ databases">
        <authorList>
            <person name="Ju K.-S."/>
            <person name="Doroghazi J.R."/>
            <person name="Metcalf W.W."/>
        </authorList>
    </citation>
    <scope>NUCLEOTIDE SEQUENCE [LARGE SCALE GENOMIC DNA]</scope>
    <source>
        <strain evidence="11 12">NRRL 3414</strain>
    </source>
</reference>
<comment type="subcellular location">
    <subcellularLocation>
        <location evidence="1">Cell membrane</location>
        <topology evidence="1">Multi-pass membrane protein</topology>
    </subcellularLocation>
</comment>
<comment type="similarity">
    <text evidence="9">Belongs to the binding-protein-dependent transport system permease family. LivHM subfamily.</text>
</comment>
<evidence type="ECO:0000256" key="1">
    <source>
        <dbReference type="ARBA" id="ARBA00004651"/>
    </source>
</evidence>
<dbReference type="GO" id="GO:0015190">
    <property type="term" value="F:L-leucine transmembrane transporter activity"/>
    <property type="evidence" value="ECO:0007669"/>
    <property type="project" value="TreeGrafter"/>
</dbReference>
<dbReference type="GO" id="GO:0015808">
    <property type="term" value="P:L-alanine transport"/>
    <property type="evidence" value="ECO:0007669"/>
    <property type="project" value="TreeGrafter"/>
</dbReference>
<evidence type="ECO:0000256" key="7">
    <source>
        <dbReference type="ARBA" id="ARBA00022989"/>
    </source>
</evidence>
<gene>
    <name evidence="11" type="ORF">ACM01_36715</name>
</gene>
<keyword evidence="2" id="KW-0813">Transport</keyword>
<protein>
    <submittedName>
        <fullName evidence="11">ABC transporter permease</fullName>
    </submittedName>
</protein>
<keyword evidence="8 10" id="KW-0472">Membrane</keyword>
<dbReference type="Proteomes" id="UP000037432">
    <property type="component" value="Unassembled WGS sequence"/>
</dbReference>
<keyword evidence="3" id="KW-1003">Cell membrane</keyword>
<dbReference type="GO" id="GO:0005304">
    <property type="term" value="F:L-valine transmembrane transporter activity"/>
    <property type="evidence" value="ECO:0007669"/>
    <property type="project" value="TreeGrafter"/>
</dbReference>
<evidence type="ECO:0000256" key="6">
    <source>
        <dbReference type="ARBA" id="ARBA00022970"/>
    </source>
</evidence>
<feature type="transmembrane region" description="Helical" evidence="10">
    <location>
        <begin position="195"/>
        <end position="215"/>
    </location>
</feature>
<name>A0A0J8BU03_STRVR</name>
<feature type="transmembrane region" description="Helical" evidence="10">
    <location>
        <begin position="63"/>
        <end position="85"/>
    </location>
</feature>
<dbReference type="Pfam" id="PF02653">
    <property type="entry name" value="BPD_transp_2"/>
    <property type="match status" value="1"/>
</dbReference>
<accession>A0A0J8BU03</accession>
<evidence type="ECO:0000256" key="2">
    <source>
        <dbReference type="ARBA" id="ARBA00022448"/>
    </source>
</evidence>
<dbReference type="GO" id="GO:0015188">
    <property type="term" value="F:L-isoleucine transmembrane transporter activity"/>
    <property type="evidence" value="ECO:0007669"/>
    <property type="project" value="TreeGrafter"/>
</dbReference>
<dbReference type="EMBL" id="LFNT01000066">
    <property type="protein sequence ID" value="KMS69055.1"/>
    <property type="molecule type" value="Genomic_DNA"/>
</dbReference>
<feature type="transmembrane region" description="Helical" evidence="10">
    <location>
        <begin position="149"/>
        <end position="167"/>
    </location>
</feature>
<dbReference type="GO" id="GO:1903806">
    <property type="term" value="P:L-isoleucine import across plasma membrane"/>
    <property type="evidence" value="ECO:0007669"/>
    <property type="project" value="TreeGrafter"/>
</dbReference>
<evidence type="ECO:0000256" key="9">
    <source>
        <dbReference type="ARBA" id="ARBA00037998"/>
    </source>
</evidence>
<evidence type="ECO:0000256" key="8">
    <source>
        <dbReference type="ARBA" id="ARBA00023136"/>
    </source>
</evidence>
<dbReference type="OrthoDB" id="9807115at2"/>
<organism evidence="11 12">
    <name type="scientific">Streptomyces viridochromogenes</name>
    <dbReference type="NCBI Taxonomy" id="1938"/>
    <lineage>
        <taxon>Bacteria</taxon>
        <taxon>Bacillati</taxon>
        <taxon>Actinomycetota</taxon>
        <taxon>Actinomycetes</taxon>
        <taxon>Kitasatosporales</taxon>
        <taxon>Streptomycetaceae</taxon>
        <taxon>Streptomyces</taxon>
    </lineage>
</organism>
<evidence type="ECO:0000256" key="5">
    <source>
        <dbReference type="ARBA" id="ARBA00022692"/>
    </source>
</evidence>
<dbReference type="InterPro" id="IPR001851">
    <property type="entry name" value="ABC_transp_permease"/>
</dbReference>